<gene>
    <name evidence="3" type="ORF">QBC35DRAFT_459595</name>
</gene>
<evidence type="ECO:0000259" key="2">
    <source>
        <dbReference type="Pfam" id="PF07933"/>
    </source>
</evidence>
<feature type="region of interest" description="Disordered" evidence="1">
    <location>
        <begin position="212"/>
        <end position="253"/>
    </location>
</feature>
<dbReference type="EMBL" id="MU864356">
    <property type="protein sequence ID" value="KAK4191948.1"/>
    <property type="molecule type" value="Genomic_DNA"/>
</dbReference>
<dbReference type="GO" id="GO:0030125">
    <property type="term" value="C:clathrin vesicle coat"/>
    <property type="evidence" value="ECO:0007669"/>
    <property type="project" value="TreeGrafter"/>
</dbReference>
<protein>
    <submittedName>
        <fullName evidence="3">Adaptin ear-binding coat-associated protein 1</fullName>
    </submittedName>
</protein>
<dbReference type="AlphaFoldDB" id="A0AAN7ALV8"/>
<sequence length="277" mass="29626">MDPPSANDPATGLPLPPDAIVRVLHITPKIHIYSLPPTSLSTSYTAASWTSLSQNPIFTARLRVLETTFDSPSSSSPESDETNTVTKVDILLEHPTTATLFAAAPFTASAIVTPCTDSSRFFALRIQDPSTKSKATIGIGFEERSEAFDFGVVLQECAKHLGFLSPDHPSQAAPKESAKVKKEDKKDYSLKEGETITVNLSNTKFGRRIRAASTAKDENEGGQGNLNSFALAPPPGSTSGGSPLLPPPPPNAREIRAQKRLSAQQMGFDDGKFGEFA</sequence>
<dbReference type="Gene3D" id="2.30.29.30">
    <property type="entry name" value="Pleckstrin-homology domain (PH domain)/Phosphotyrosine-binding domain (PTB)"/>
    <property type="match status" value="1"/>
</dbReference>
<dbReference type="SUPFAM" id="SSF50729">
    <property type="entry name" value="PH domain-like"/>
    <property type="match status" value="1"/>
</dbReference>
<dbReference type="InterPro" id="IPR011993">
    <property type="entry name" value="PH-like_dom_sf"/>
</dbReference>
<dbReference type="PANTHER" id="PTHR12847:SF9">
    <property type="entry name" value="NECAP-LIKE PROTEIN CG9132"/>
    <property type="match status" value="1"/>
</dbReference>
<accession>A0AAN7ALV8</accession>
<evidence type="ECO:0000313" key="3">
    <source>
        <dbReference type="EMBL" id="KAK4191948.1"/>
    </source>
</evidence>
<evidence type="ECO:0000313" key="4">
    <source>
        <dbReference type="Proteomes" id="UP001302126"/>
    </source>
</evidence>
<organism evidence="3 4">
    <name type="scientific">Podospora australis</name>
    <dbReference type="NCBI Taxonomy" id="1536484"/>
    <lineage>
        <taxon>Eukaryota</taxon>
        <taxon>Fungi</taxon>
        <taxon>Dikarya</taxon>
        <taxon>Ascomycota</taxon>
        <taxon>Pezizomycotina</taxon>
        <taxon>Sordariomycetes</taxon>
        <taxon>Sordariomycetidae</taxon>
        <taxon>Sordariales</taxon>
        <taxon>Podosporaceae</taxon>
        <taxon>Podospora</taxon>
    </lineage>
</organism>
<feature type="domain" description="NECAP PHear" evidence="2">
    <location>
        <begin position="21"/>
        <end position="200"/>
    </location>
</feature>
<reference evidence="3" key="1">
    <citation type="journal article" date="2023" name="Mol. Phylogenet. Evol.">
        <title>Genome-scale phylogeny and comparative genomics of the fungal order Sordariales.</title>
        <authorList>
            <person name="Hensen N."/>
            <person name="Bonometti L."/>
            <person name="Westerberg I."/>
            <person name="Brannstrom I.O."/>
            <person name="Guillou S."/>
            <person name="Cros-Aarteil S."/>
            <person name="Calhoun S."/>
            <person name="Haridas S."/>
            <person name="Kuo A."/>
            <person name="Mondo S."/>
            <person name="Pangilinan J."/>
            <person name="Riley R."/>
            <person name="LaButti K."/>
            <person name="Andreopoulos B."/>
            <person name="Lipzen A."/>
            <person name="Chen C."/>
            <person name="Yan M."/>
            <person name="Daum C."/>
            <person name="Ng V."/>
            <person name="Clum A."/>
            <person name="Steindorff A."/>
            <person name="Ohm R.A."/>
            <person name="Martin F."/>
            <person name="Silar P."/>
            <person name="Natvig D.O."/>
            <person name="Lalanne C."/>
            <person name="Gautier V."/>
            <person name="Ament-Velasquez S.L."/>
            <person name="Kruys A."/>
            <person name="Hutchinson M.I."/>
            <person name="Powell A.J."/>
            <person name="Barry K."/>
            <person name="Miller A.N."/>
            <person name="Grigoriev I.V."/>
            <person name="Debuchy R."/>
            <person name="Gladieux P."/>
            <person name="Hiltunen Thoren M."/>
            <person name="Johannesson H."/>
        </authorList>
    </citation>
    <scope>NUCLEOTIDE SEQUENCE</scope>
    <source>
        <strain evidence="3">PSN309</strain>
    </source>
</reference>
<dbReference type="Proteomes" id="UP001302126">
    <property type="component" value="Unassembled WGS sequence"/>
</dbReference>
<evidence type="ECO:0000256" key="1">
    <source>
        <dbReference type="SAM" id="MobiDB-lite"/>
    </source>
</evidence>
<name>A0AAN7ALV8_9PEZI</name>
<keyword evidence="4" id="KW-1185">Reference proteome</keyword>
<feature type="region of interest" description="Disordered" evidence="1">
    <location>
        <begin position="164"/>
        <end position="186"/>
    </location>
</feature>
<dbReference type="InterPro" id="IPR012466">
    <property type="entry name" value="NECAP_PHear"/>
</dbReference>
<dbReference type="Pfam" id="PF07933">
    <property type="entry name" value="DUF1681"/>
    <property type="match status" value="1"/>
</dbReference>
<feature type="compositionally biased region" description="Basic and acidic residues" evidence="1">
    <location>
        <begin position="176"/>
        <end position="186"/>
    </location>
</feature>
<comment type="caution">
    <text evidence="3">The sequence shown here is derived from an EMBL/GenBank/DDBJ whole genome shotgun (WGS) entry which is preliminary data.</text>
</comment>
<dbReference type="GO" id="GO:0006897">
    <property type="term" value="P:endocytosis"/>
    <property type="evidence" value="ECO:0007669"/>
    <property type="project" value="InterPro"/>
</dbReference>
<proteinExistence type="predicted"/>
<dbReference type="PANTHER" id="PTHR12847">
    <property type="entry name" value="ATP-BINDING CASSETTE ABC TRANSPORTER-RELATED"/>
    <property type="match status" value="1"/>
</dbReference>
<reference evidence="3" key="2">
    <citation type="submission" date="2023-05" db="EMBL/GenBank/DDBJ databases">
        <authorList>
            <consortium name="Lawrence Berkeley National Laboratory"/>
            <person name="Steindorff A."/>
            <person name="Hensen N."/>
            <person name="Bonometti L."/>
            <person name="Westerberg I."/>
            <person name="Brannstrom I.O."/>
            <person name="Guillou S."/>
            <person name="Cros-Aarteil S."/>
            <person name="Calhoun S."/>
            <person name="Haridas S."/>
            <person name="Kuo A."/>
            <person name="Mondo S."/>
            <person name="Pangilinan J."/>
            <person name="Riley R."/>
            <person name="Labutti K."/>
            <person name="Andreopoulos B."/>
            <person name="Lipzen A."/>
            <person name="Chen C."/>
            <person name="Yanf M."/>
            <person name="Daum C."/>
            <person name="Ng V."/>
            <person name="Clum A."/>
            <person name="Ohm R."/>
            <person name="Martin F."/>
            <person name="Silar P."/>
            <person name="Natvig D."/>
            <person name="Lalanne C."/>
            <person name="Gautier V."/>
            <person name="Ament-Velasquez S.L."/>
            <person name="Kruys A."/>
            <person name="Hutchinson M.I."/>
            <person name="Powell A.J."/>
            <person name="Barry K."/>
            <person name="Miller A.N."/>
            <person name="Grigoriev I.V."/>
            <person name="Debuchy R."/>
            <person name="Gladieux P."/>
            <person name="Thoren M.H."/>
            <person name="Johannesson H."/>
        </authorList>
    </citation>
    <scope>NUCLEOTIDE SEQUENCE</scope>
    <source>
        <strain evidence="3">PSN309</strain>
    </source>
</reference>